<evidence type="ECO:0000256" key="1">
    <source>
        <dbReference type="ARBA" id="ARBA00005215"/>
    </source>
</evidence>
<dbReference type="KEGG" id="mng:MNEG_15094"/>
<gene>
    <name evidence="6" type="ORF">MNEG_15094</name>
</gene>
<dbReference type="InterPro" id="IPR044015">
    <property type="entry name" value="FBPase_C_dom"/>
</dbReference>
<dbReference type="GO" id="GO:0005986">
    <property type="term" value="P:sucrose biosynthetic process"/>
    <property type="evidence" value="ECO:0007669"/>
    <property type="project" value="TreeGrafter"/>
</dbReference>
<dbReference type="Pfam" id="PF18913">
    <property type="entry name" value="FBPase_C"/>
    <property type="match status" value="1"/>
</dbReference>
<dbReference type="SUPFAM" id="SSF56655">
    <property type="entry name" value="Carbohydrate phosphatase"/>
    <property type="match status" value="1"/>
</dbReference>
<dbReference type="GO" id="GO:0006000">
    <property type="term" value="P:fructose metabolic process"/>
    <property type="evidence" value="ECO:0007669"/>
    <property type="project" value="TreeGrafter"/>
</dbReference>
<protein>
    <recommendedName>
        <fullName evidence="4">D-fructose-1,6-bisphosphate 1-phosphohydrolase</fullName>
    </recommendedName>
</protein>
<dbReference type="AlphaFoldDB" id="A0A0D2LM32"/>
<dbReference type="GO" id="GO:0042132">
    <property type="term" value="F:fructose 1,6-bisphosphate 1-phosphatase activity"/>
    <property type="evidence" value="ECO:0007669"/>
    <property type="project" value="TreeGrafter"/>
</dbReference>
<dbReference type="PANTHER" id="PTHR11556">
    <property type="entry name" value="FRUCTOSE-1,6-BISPHOSPHATASE-RELATED"/>
    <property type="match status" value="1"/>
</dbReference>
<evidence type="ECO:0000313" key="6">
    <source>
        <dbReference type="EMBL" id="KIY92869.1"/>
    </source>
</evidence>
<organism evidence="6 7">
    <name type="scientific">Monoraphidium neglectum</name>
    <dbReference type="NCBI Taxonomy" id="145388"/>
    <lineage>
        <taxon>Eukaryota</taxon>
        <taxon>Viridiplantae</taxon>
        <taxon>Chlorophyta</taxon>
        <taxon>core chlorophytes</taxon>
        <taxon>Chlorophyceae</taxon>
        <taxon>CS clade</taxon>
        <taxon>Sphaeropleales</taxon>
        <taxon>Selenastraceae</taxon>
        <taxon>Monoraphidium</taxon>
    </lineage>
</organism>
<dbReference type="GO" id="GO:0006002">
    <property type="term" value="P:fructose 6-phosphate metabolic process"/>
    <property type="evidence" value="ECO:0007669"/>
    <property type="project" value="TreeGrafter"/>
</dbReference>
<dbReference type="RefSeq" id="XP_013891889.1">
    <property type="nucleotide sequence ID" value="XM_014036435.1"/>
</dbReference>
<dbReference type="STRING" id="145388.A0A0D2LM32"/>
<evidence type="ECO:0000259" key="5">
    <source>
        <dbReference type="Pfam" id="PF18913"/>
    </source>
</evidence>
<dbReference type="EMBL" id="KK105242">
    <property type="protein sequence ID" value="KIY92869.1"/>
    <property type="molecule type" value="Genomic_DNA"/>
</dbReference>
<evidence type="ECO:0000256" key="3">
    <source>
        <dbReference type="ARBA" id="ARBA00022842"/>
    </source>
</evidence>
<evidence type="ECO:0000313" key="7">
    <source>
        <dbReference type="Proteomes" id="UP000054498"/>
    </source>
</evidence>
<name>A0A0D2LM32_9CHLO</name>
<evidence type="ECO:0000256" key="4">
    <source>
        <dbReference type="ARBA" id="ARBA00032973"/>
    </source>
</evidence>
<dbReference type="GO" id="GO:0006094">
    <property type="term" value="P:gluconeogenesis"/>
    <property type="evidence" value="ECO:0007669"/>
    <property type="project" value="TreeGrafter"/>
</dbReference>
<reference evidence="6 7" key="1">
    <citation type="journal article" date="2013" name="BMC Genomics">
        <title>Reconstruction of the lipid metabolism for the microalga Monoraphidium neglectum from its genome sequence reveals characteristics suitable for biofuel production.</title>
        <authorList>
            <person name="Bogen C."/>
            <person name="Al-Dilaimi A."/>
            <person name="Albersmeier A."/>
            <person name="Wichmann J."/>
            <person name="Grundmann M."/>
            <person name="Rupp O."/>
            <person name="Lauersen K.J."/>
            <person name="Blifernez-Klassen O."/>
            <person name="Kalinowski J."/>
            <person name="Goesmann A."/>
            <person name="Mussgnug J.H."/>
            <person name="Kruse O."/>
        </authorList>
    </citation>
    <scope>NUCLEOTIDE SEQUENCE [LARGE SCALE GENOMIC DNA]</scope>
    <source>
        <strain evidence="6 7">SAG 48.87</strain>
    </source>
</reference>
<dbReference type="GO" id="GO:0046872">
    <property type="term" value="F:metal ion binding"/>
    <property type="evidence" value="ECO:0007669"/>
    <property type="project" value="UniProtKB-KW"/>
</dbReference>
<dbReference type="OrthoDB" id="10256725at2759"/>
<keyword evidence="6" id="KW-0378">Hydrolase</keyword>
<keyword evidence="7" id="KW-1185">Reference proteome</keyword>
<proteinExistence type="predicted"/>
<dbReference type="Gene3D" id="3.40.190.80">
    <property type="match status" value="1"/>
</dbReference>
<dbReference type="PANTHER" id="PTHR11556:SF1">
    <property type="entry name" value="FRUCTOSE-BISPHOSPHATASE"/>
    <property type="match status" value="1"/>
</dbReference>
<evidence type="ECO:0000256" key="2">
    <source>
        <dbReference type="ARBA" id="ARBA00022723"/>
    </source>
</evidence>
<dbReference type="GeneID" id="25732721"/>
<keyword evidence="2" id="KW-0479">Metal-binding</keyword>
<comment type="pathway">
    <text evidence="1">Carbohydrate biosynthesis; Calvin cycle.</text>
</comment>
<feature type="domain" description="Fructose-1-6-bisphosphatase class 1 C-terminal" evidence="5">
    <location>
        <begin position="11"/>
        <end position="120"/>
    </location>
</feature>
<dbReference type="GO" id="GO:0030388">
    <property type="term" value="P:fructose 1,6-bisphosphate metabolic process"/>
    <property type="evidence" value="ECO:0007669"/>
    <property type="project" value="TreeGrafter"/>
</dbReference>
<dbReference type="Proteomes" id="UP000054498">
    <property type="component" value="Unassembled WGS sequence"/>
</dbReference>
<dbReference type="GO" id="GO:0005829">
    <property type="term" value="C:cytosol"/>
    <property type="evidence" value="ECO:0007669"/>
    <property type="project" value="TreeGrafter"/>
</dbReference>
<accession>A0A0D2LM32</accession>
<dbReference type="InterPro" id="IPR000146">
    <property type="entry name" value="FBPase_class-1"/>
</dbReference>
<keyword evidence="3" id="KW-0460">Magnesium</keyword>
<sequence length="125" mass="13739">MKQRPSRVTCDTLAYLAELKRTAKPYSYRYVGALVGDFHRTLCYGGIWLYPPDSKAPSGKARLLYEVAPMSLIAEQAGGLACVGPKADQRVLDIVPKKVHEKSPLFVGSASEVKKLQAFLAQRKG</sequence>